<comment type="caution">
    <text evidence="2">The sequence shown here is derived from an EMBL/GenBank/DDBJ whole genome shotgun (WGS) entry which is preliminary data.</text>
</comment>
<proteinExistence type="predicted"/>
<feature type="compositionally biased region" description="Basic and acidic residues" evidence="1">
    <location>
        <begin position="47"/>
        <end position="72"/>
    </location>
</feature>
<organism evidence="2 3">
    <name type="scientific">Natrinema pallidum DSM 3751</name>
    <dbReference type="NCBI Taxonomy" id="1227495"/>
    <lineage>
        <taxon>Archaea</taxon>
        <taxon>Methanobacteriati</taxon>
        <taxon>Methanobacteriota</taxon>
        <taxon>Stenosarchaea group</taxon>
        <taxon>Halobacteria</taxon>
        <taxon>Halobacteriales</taxon>
        <taxon>Natrialbaceae</taxon>
        <taxon>Natrinema</taxon>
    </lineage>
</organism>
<evidence type="ECO:0000256" key="1">
    <source>
        <dbReference type="SAM" id="MobiDB-lite"/>
    </source>
</evidence>
<evidence type="ECO:0000313" key="3">
    <source>
        <dbReference type="Proteomes" id="UP000011618"/>
    </source>
</evidence>
<sequence>MSSTLSVDRRDSAASGEEERTIGSRPRVAADHGGRCEGGGSLPWRGPIDRVCLRDHRHGDDTYWGGDRHERSGTVGQPLYRGPGVVPEG</sequence>
<dbReference type="EMBL" id="AOII01000045">
    <property type="protein sequence ID" value="ELY78378.1"/>
    <property type="molecule type" value="Genomic_DNA"/>
</dbReference>
<gene>
    <name evidence="2" type="ORF">C487_08929</name>
</gene>
<dbReference type="AlphaFoldDB" id="L9YZL6"/>
<name>L9YZL6_9EURY</name>
<evidence type="ECO:0000313" key="2">
    <source>
        <dbReference type="EMBL" id="ELY78378.1"/>
    </source>
</evidence>
<protein>
    <submittedName>
        <fullName evidence="2">Uncharacterized protein</fullName>
    </submittedName>
</protein>
<dbReference type="Proteomes" id="UP000011618">
    <property type="component" value="Unassembled WGS sequence"/>
</dbReference>
<feature type="region of interest" description="Disordered" evidence="1">
    <location>
        <begin position="1"/>
        <end position="89"/>
    </location>
</feature>
<accession>L9YZL6</accession>
<feature type="compositionally biased region" description="Basic and acidic residues" evidence="1">
    <location>
        <begin position="7"/>
        <end position="35"/>
    </location>
</feature>
<reference evidence="2 3" key="1">
    <citation type="journal article" date="2014" name="PLoS Genet.">
        <title>Phylogenetically driven sequencing of extremely halophilic archaea reveals strategies for static and dynamic osmo-response.</title>
        <authorList>
            <person name="Becker E.A."/>
            <person name="Seitzer P.M."/>
            <person name="Tritt A."/>
            <person name="Larsen D."/>
            <person name="Krusor M."/>
            <person name="Yao A.I."/>
            <person name="Wu D."/>
            <person name="Madern D."/>
            <person name="Eisen J.A."/>
            <person name="Darling A.E."/>
            <person name="Facciotti M.T."/>
        </authorList>
    </citation>
    <scope>NUCLEOTIDE SEQUENCE [LARGE SCALE GENOMIC DNA]</scope>
    <source>
        <strain evidence="2 3">DSM 3751</strain>
    </source>
</reference>